<dbReference type="Proteomes" id="UP000230069">
    <property type="component" value="Unassembled WGS sequence"/>
</dbReference>
<proteinExistence type="predicted"/>
<evidence type="ECO:0000313" key="3">
    <source>
        <dbReference type="EMBL" id="PIA32863.1"/>
    </source>
</evidence>
<dbReference type="SUPFAM" id="SSF81383">
    <property type="entry name" value="F-box domain"/>
    <property type="match status" value="1"/>
</dbReference>
<dbReference type="FunCoup" id="A0A2G5CNI6">
    <property type="interactions" value="1699"/>
</dbReference>
<evidence type="ECO:0008006" key="5">
    <source>
        <dbReference type="Google" id="ProtNLM"/>
    </source>
</evidence>
<dbReference type="Gene3D" id="1.20.1280.50">
    <property type="match status" value="1"/>
</dbReference>
<feature type="domain" description="KIB1-4 beta-propeller" evidence="2">
    <location>
        <begin position="86"/>
        <end position="366"/>
    </location>
</feature>
<dbReference type="InterPro" id="IPR036047">
    <property type="entry name" value="F-box-like_dom_sf"/>
</dbReference>
<dbReference type="InParanoid" id="A0A2G5CNI6"/>
<accession>A0A2G5CNI6</accession>
<evidence type="ECO:0000259" key="1">
    <source>
        <dbReference type="Pfam" id="PF00646"/>
    </source>
</evidence>
<dbReference type="PANTHER" id="PTHR47123:SF15">
    <property type="entry name" value="F-BOX PROTEIN SKIP23"/>
    <property type="match status" value="1"/>
</dbReference>
<dbReference type="InterPro" id="IPR005174">
    <property type="entry name" value="KIB1-4_b-propeller"/>
</dbReference>
<gene>
    <name evidence="3" type="ORF">AQUCO_04300060v1</name>
</gene>
<reference evidence="3 4" key="1">
    <citation type="submission" date="2017-09" db="EMBL/GenBank/DDBJ databases">
        <title>WGS assembly of Aquilegia coerulea Goldsmith.</title>
        <authorList>
            <person name="Hodges S."/>
            <person name="Kramer E."/>
            <person name="Nordborg M."/>
            <person name="Tomkins J."/>
            <person name="Borevitz J."/>
            <person name="Derieg N."/>
            <person name="Yan J."/>
            <person name="Mihaltcheva S."/>
            <person name="Hayes R.D."/>
            <person name="Rokhsar D."/>
        </authorList>
    </citation>
    <scope>NUCLEOTIDE SEQUENCE [LARGE SCALE GENOMIC DNA]</scope>
    <source>
        <strain evidence="4">cv. Goldsmith</strain>
    </source>
</reference>
<name>A0A2G5CNI6_AQUCA</name>
<keyword evidence="4" id="KW-1185">Reference proteome</keyword>
<organism evidence="3 4">
    <name type="scientific">Aquilegia coerulea</name>
    <name type="common">Rocky mountain columbine</name>
    <dbReference type="NCBI Taxonomy" id="218851"/>
    <lineage>
        <taxon>Eukaryota</taxon>
        <taxon>Viridiplantae</taxon>
        <taxon>Streptophyta</taxon>
        <taxon>Embryophyta</taxon>
        <taxon>Tracheophyta</taxon>
        <taxon>Spermatophyta</taxon>
        <taxon>Magnoliopsida</taxon>
        <taxon>Ranunculales</taxon>
        <taxon>Ranunculaceae</taxon>
        <taxon>Thalictroideae</taxon>
        <taxon>Aquilegia</taxon>
    </lineage>
</organism>
<dbReference type="InterPro" id="IPR051304">
    <property type="entry name" value="SCF_F-box_domain"/>
</dbReference>
<feature type="domain" description="F-box" evidence="1">
    <location>
        <begin position="4"/>
        <end position="38"/>
    </location>
</feature>
<dbReference type="STRING" id="218851.A0A2G5CNI6"/>
<dbReference type="OrthoDB" id="599103at2759"/>
<evidence type="ECO:0000313" key="4">
    <source>
        <dbReference type="Proteomes" id="UP000230069"/>
    </source>
</evidence>
<dbReference type="Pfam" id="PF03478">
    <property type="entry name" value="Beta-prop_KIB1-4"/>
    <property type="match status" value="1"/>
</dbReference>
<dbReference type="Pfam" id="PF00646">
    <property type="entry name" value="F-box"/>
    <property type="match status" value="1"/>
</dbReference>
<dbReference type="AlphaFoldDB" id="A0A2G5CNI6"/>
<sequence>MAEWSQLPQDLLVQISSKVSYSCIDLIRFRSVCSSWRSSHPPYYFPSQIPINPSWKSLYYSPDGILDSYHVCLSKRVILHLSLPNQNNGWIIKLERDVSDMYSLLNPLSELKIQPLPIDFPKGLNFMGFRIWELGQQYVLKYSVRLPIGLDDNRAYIYRQKVVFSSNSPWNDVEEIDYVIMTLHASGKLALFRLKDRMWSIIEDMSNPYVDVIYYKGKFYAVDNTGRTVVVGTSLIVTEVANAIFRGDKKSLVELDGELLLIDSLFQEYERNDLNGETYIVNDDTYMADNTVQFKVFKLDLKEKEWVEVKHLGDHMLFLGDNCSFSALASDFIGSKGNCIYFNDKYLQSNKEEDGLLKGHCMGVFNLEDLTIKPLASSPGYSHSFWPPPSWVTSPTS</sequence>
<protein>
    <recommendedName>
        <fullName evidence="5">F-box domain-containing protein</fullName>
    </recommendedName>
</protein>
<dbReference type="PANTHER" id="PTHR47123">
    <property type="entry name" value="F-BOX PROTEIN SKIP23"/>
    <property type="match status" value="1"/>
</dbReference>
<dbReference type="EMBL" id="KZ305060">
    <property type="protein sequence ID" value="PIA32863.1"/>
    <property type="molecule type" value="Genomic_DNA"/>
</dbReference>
<evidence type="ECO:0000259" key="2">
    <source>
        <dbReference type="Pfam" id="PF03478"/>
    </source>
</evidence>
<dbReference type="InterPro" id="IPR001810">
    <property type="entry name" value="F-box_dom"/>
</dbReference>